<evidence type="ECO:0000256" key="2">
    <source>
        <dbReference type="ARBA" id="ARBA00022729"/>
    </source>
</evidence>
<feature type="coiled-coil region" evidence="5">
    <location>
        <begin position="690"/>
        <end position="717"/>
    </location>
</feature>
<accession>A0AAV9CT59</accession>
<keyword evidence="7" id="KW-1133">Transmembrane helix</keyword>
<feature type="region of interest" description="Disordered" evidence="6">
    <location>
        <begin position="394"/>
        <end position="415"/>
    </location>
</feature>
<evidence type="ECO:0000313" key="9">
    <source>
        <dbReference type="EMBL" id="KAK1292371.1"/>
    </source>
</evidence>
<dbReference type="EMBL" id="JAUJYO010000017">
    <property type="protein sequence ID" value="KAK1292371.1"/>
    <property type="molecule type" value="Genomic_DNA"/>
</dbReference>
<feature type="compositionally biased region" description="Polar residues" evidence="6">
    <location>
        <begin position="339"/>
        <end position="350"/>
    </location>
</feature>
<dbReference type="GO" id="GO:0016020">
    <property type="term" value="C:membrane"/>
    <property type="evidence" value="ECO:0007669"/>
    <property type="project" value="UniProtKB-SubCell"/>
</dbReference>
<name>A0AAV9CT59_ACOCL</name>
<comment type="caution">
    <text evidence="9">The sequence shown here is derived from an EMBL/GenBank/DDBJ whole genome shotgun (WGS) entry which is preliminary data.</text>
</comment>
<dbReference type="GO" id="GO:0045010">
    <property type="term" value="P:actin nucleation"/>
    <property type="evidence" value="ECO:0007669"/>
    <property type="project" value="InterPro"/>
</dbReference>
<feature type="compositionally biased region" description="Pro residues" evidence="6">
    <location>
        <begin position="62"/>
        <end position="78"/>
    </location>
</feature>
<protein>
    <recommendedName>
        <fullName evidence="4">Formin-like protein</fullName>
    </recommendedName>
</protein>
<feature type="domain" description="FH2" evidence="8">
    <location>
        <begin position="342"/>
        <end position="777"/>
    </location>
</feature>
<dbReference type="SUPFAM" id="SSF101447">
    <property type="entry name" value="Formin homology 2 domain (FH2 domain)"/>
    <property type="match status" value="1"/>
</dbReference>
<feature type="region of interest" description="Disordered" evidence="6">
    <location>
        <begin position="766"/>
        <end position="817"/>
    </location>
</feature>
<evidence type="ECO:0000256" key="1">
    <source>
        <dbReference type="ARBA" id="ARBA00004167"/>
    </source>
</evidence>
<sequence>MASVPLQPWLLILLSLSLFTIPISSEESTQNQRRRLLQFSNNNPRNIETSFPSGSIPAFSTPSPPPPSPPPPPPPIPALSPETSPRQKKKKKKVTVGEAVGATAASTLVFSGLLFFLFNRYAARHRKLDKNKHENPYRNDPVKKGMIVDENGLDVVYWRKLEGGGGGGGTVTRLRCSFCKRVQPDRTVDNRQQQVMAAMSDRIEEVPLFPTSRSASNSASTMHAVERESINSISSSMASAVPAPPPPPPPPPKPQATPPPPPPPTLLPRPPGSAPPPPPPLPRPPGSAPPPPPMPRPPAGAPPPPPPPRQQFAAVGKNGGAPPPPPASSSSRPPTAPSQGRNETSASQPTKLKPLHWDKMPANAEHSMVWDKLNGGSFQFDGDLMEALFGTVATNRKSPRDSRSSTSASVAASGTPAQISLLDPRKSQNIAIILRTLDVSRKDILDALHQGRGLSQETLEKISRTAPSKEEEEMILSYAGEPSRLADAESFLYHILRAVPSPYTRIDAMLFRHMYEPDVQHLKASLETLEAACKELKTRGLFLKLLEAVLKAGNRMNAGTARGNAQAFNLTALCKLSDVKSTDGKTTLLHFVVEEVVRAEGKRCVINRNHSIGRSTNPNSSVNVVNKEERERDYLMLGLPVVGGLSDEFKNVKKAASVDYDALVGSLSSLTARIREINEFLKGCTNGGFVSEMRGFCEEAEEELKVLRAEQMRVMELVKKTTEYYHAGSSKGKGALQLQLFVIVKDFLCMVDQVCIDITRNLQKKKPAAAGGASSSGSGSPVSSPERRAVRFPNLPPHFMKEQSKGSSSSSDSEDEF</sequence>
<dbReference type="InterPro" id="IPR015425">
    <property type="entry name" value="FH2_Formin"/>
</dbReference>
<dbReference type="Proteomes" id="UP001180020">
    <property type="component" value="Unassembled WGS sequence"/>
</dbReference>
<feature type="compositionally biased region" description="Low complexity" evidence="6">
    <location>
        <begin position="404"/>
        <end position="413"/>
    </location>
</feature>
<keyword evidence="5" id="KW-0175">Coiled coil</keyword>
<dbReference type="PROSITE" id="PS51444">
    <property type="entry name" value="FH2"/>
    <property type="match status" value="1"/>
</dbReference>
<proteinExistence type="inferred from homology"/>
<dbReference type="InterPro" id="IPR027643">
    <property type="entry name" value="Formin-like_plant"/>
</dbReference>
<evidence type="ECO:0000259" key="8">
    <source>
        <dbReference type="PROSITE" id="PS51444"/>
    </source>
</evidence>
<keyword evidence="10" id="KW-1185">Reference proteome</keyword>
<dbReference type="Pfam" id="PF02181">
    <property type="entry name" value="FH2"/>
    <property type="match status" value="1"/>
</dbReference>
<feature type="compositionally biased region" description="Low complexity" evidence="6">
    <location>
        <begin position="768"/>
        <end position="784"/>
    </location>
</feature>
<dbReference type="GO" id="GO:0051015">
    <property type="term" value="F:actin filament binding"/>
    <property type="evidence" value="ECO:0007669"/>
    <property type="project" value="InterPro"/>
</dbReference>
<dbReference type="SMART" id="SM00498">
    <property type="entry name" value="FH2"/>
    <property type="match status" value="1"/>
</dbReference>
<feature type="region of interest" description="Disordered" evidence="6">
    <location>
        <begin position="41"/>
        <end position="92"/>
    </location>
</feature>
<gene>
    <name evidence="9" type="primary">FH8</name>
    <name evidence="9" type="ORF">QJS10_CPB17g00630</name>
</gene>
<dbReference type="Gene3D" id="1.20.58.2220">
    <property type="entry name" value="Formin, FH2 domain"/>
    <property type="match status" value="1"/>
</dbReference>
<keyword evidence="7" id="KW-0472">Membrane</keyword>
<evidence type="ECO:0000313" key="10">
    <source>
        <dbReference type="Proteomes" id="UP001180020"/>
    </source>
</evidence>
<feature type="transmembrane region" description="Helical" evidence="7">
    <location>
        <begin position="96"/>
        <end position="118"/>
    </location>
</feature>
<feature type="compositionally biased region" description="Pro residues" evidence="6">
    <location>
        <begin position="242"/>
        <end position="309"/>
    </location>
</feature>
<dbReference type="PANTHER" id="PTHR23213">
    <property type="entry name" value="FORMIN-RELATED"/>
    <property type="match status" value="1"/>
</dbReference>
<evidence type="ECO:0000256" key="5">
    <source>
        <dbReference type="SAM" id="Coils"/>
    </source>
</evidence>
<evidence type="ECO:0000256" key="4">
    <source>
        <dbReference type="RuleBase" id="RU361260"/>
    </source>
</evidence>
<keyword evidence="2" id="KW-0732">Signal</keyword>
<keyword evidence="7" id="KW-0812">Transmembrane</keyword>
<dbReference type="InterPro" id="IPR042201">
    <property type="entry name" value="FH2_Formin_sf"/>
</dbReference>
<feature type="transmembrane region" description="Helical" evidence="7">
    <location>
        <begin position="6"/>
        <end position="25"/>
    </location>
</feature>
<evidence type="ECO:0000256" key="6">
    <source>
        <dbReference type="SAM" id="MobiDB-lite"/>
    </source>
</evidence>
<comment type="subcellular location">
    <subcellularLocation>
        <location evidence="1">Membrane</location>
        <topology evidence="1">Single-pass membrane protein</topology>
    </subcellularLocation>
</comment>
<feature type="compositionally biased region" description="Polar residues" evidence="6">
    <location>
        <begin position="41"/>
        <end position="53"/>
    </location>
</feature>
<reference evidence="9" key="1">
    <citation type="journal article" date="2023" name="Nat. Commun.">
        <title>Diploid and tetraploid genomes of Acorus and the evolution of monocots.</title>
        <authorList>
            <person name="Ma L."/>
            <person name="Liu K.W."/>
            <person name="Li Z."/>
            <person name="Hsiao Y.Y."/>
            <person name="Qi Y."/>
            <person name="Fu T."/>
            <person name="Tang G.D."/>
            <person name="Zhang D."/>
            <person name="Sun W.H."/>
            <person name="Liu D.K."/>
            <person name="Li Y."/>
            <person name="Chen G.Z."/>
            <person name="Liu X.D."/>
            <person name="Liao X.Y."/>
            <person name="Jiang Y.T."/>
            <person name="Yu X."/>
            <person name="Hao Y."/>
            <person name="Huang J."/>
            <person name="Zhao X.W."/>
            <person name="Ke S."/>
            <person name="Chen Y.Y."/>
            <person name="Wu W.L."/>
            <person name="Hsu J.L."/>
            <person name="Lin Y.F."/>
            <person name="Huang M.D."/>
            <person name="Li C.Y."/>
            <person name="Huang L."/>
            <person name="Wang Z.W."/>
            <person name="Zhao X."/>
            <person name="Zhong W.Y."/>
            <person name="Peng D.H."/>
            <person name="Ahmad S."/>
            <person name="Lan S."/>
            <person name="Zhang J.S."/>
            <person name="Tsai W.C."/>
            <person name="Van de Peer Y."/>
            <person name="Liu Z.J."/>
        </authorList>
    </citation>
    <scope>NUCLEOTIDE SEQUENCE</scope>
    <source>
        <strain evidence="9">CP</strain>
    </source>
</reference>
<reference evidence="9" key="2">
    <citation type="submission" date="2023-06" db="EMBL/GenBank/DDBJ databases">
        <authorList>
            <person name="Ma L."/>
            <person name="Liu K.-W."/>
            <person name="Li Z."/>
            <person name="Hsiao Y.-Y."/>
            <person name="Qi Y."/>
            <person name="Fu T."/>
            <person name="Tang G."/>
            <person name="Zhang D."/>
            <person name="Sun W.-H."/>
            <person name="Liu D.-K."/>
            <person name="Li Y."/>
            <person name="Chen G.-Z."/>
            <person name="Liu X.-D."/>
            <person name="Liao X.-Y."/>
            <person name="Jiang Y.-T."/>
            <person name="Yu X."/>
            <person name="Hao Y."/>
            <person name="Huang J."/>
            <person name="Zhao X.-W."/>
            <person name="Ke S."/>
            <person name="Chen Y.-Y."/>
            <person name="Wu W.-L."/>
            <person name="Hsu J.-L."/>
            <person name="Lin Y.-F."/>
            <person name="Huang M.-D."/>
            <person name="Li C.-Y."/>
            <person name="Huang L."/>
            <person name="Wang Z.-W."/>
            <person name="Zhao X."/>
            <person name="Zhong W.-Y."/>
            <person name="Peng D.-H."/>
            <person name="Ahmad S."/>
            <person name="Lan S."/>
            <person name="Zhang J.-S."/>
            <person name="Tsai W.-C."/>
            <person name="Van De Peer Y."/>
            <person name="Liu Z.-J."/>
        </authorList>
    </citation>
    <scope>NUCLEOTIDE SEQUENCE</scope>
    <source>
        <strain evidence="9">CP</strain>
        <tissue evidence="9">Leaves</tissue>
    </source>
</reference>
<evidence type="ECO:0000256" key="7">
    <source>
        <dbReference type="SAM" id="Phobius"/>
    </source>
</evidence>
<dbReference type="PANTHER" id="PTHR23213:SF354">
    <property type="entry name" value="FORMIN-LIKE PROTEIN 4"/>
    <property type="match status" value="1"/>
</dbReference>
<comment type="similarity">
    <text evidence="3">Belongs to the formin-like family. Class-I subfamily.</text>
</comment>
<feature type="region of interest" description="Disordered" evidence="6">
    <location>
        <begin position="233"/>
        <end position="356"/>
    </location>
</feature>
<organism evidence="9 10">
    <name type="scientific">Acorus calamus</name>
    <name type="common">Sweet flag</name>
    <dbReference type="NCBI Taxonomy" id="4465"/>
    <lineage>
        <taxon>Eukaryota</taxon>
        <taxon>Viridiplantae</taxon>
        <taxon>Streptophyta</taxon>
        <taxon>Embryophyta</taxon>
        <taxon>Tracheophyta</taxon>
        <taxon>Spermatophyta</taxon>
        <taxon>Magnoliopsida</taxon>
        <taxon>Liliopsida</taxon>
        <taxon>Acoraceae</taxon>
        <taxon>Acorus</taxon>
    </lineage>
</organism>
<dbReference type="AlphaFoldDB" id="A0AAV9CT59"/>
<evidence type="ECO:0000256" key="3">
    <source>
        <dbReference type="ARBA" id="ARBA00025793"/>
    </source>
</evidence>